<dbReference type="GO" id="GO:0004190">
    <property type="term" value="F:aspartic-type endopeptidase activity"/>
    <property type="evidence" value="ECO:0007669"/>
    <property type="project" value="UniProtKB-KW"/>
</dbReference>
<dbReference type="InterPro" id="IPR041373">
    <property type="entry name" value="RT_RNaseH"/>
</dbReference>
<evidence type="ECO:0000256" key="1">
    <source>
        <dbReference type="ARBA" id="ARBA00022670"/>
    </source>
</evidence>
<keyword evidence="5" id="KW-0064">Aspartyl protease</keyword>
<name>A0AAV4N8C3_CAEEX</name>
<evidence type="ECO:0000256" key="5">
    <source>
        <dbReference type="ARBA" id="ARBA00022750"/>
    </source>
</evidence>
<evidence type="ECO:0000256" key="7">
    <source>
        <dbReference type="ARBA" id="ARBA00022801"/>
    </source>
</evidence>
<evidence type="ECO:0000256" key="2">
    <source>
        <dbReference type="ARBA" id="ARBA00022679"/>
    </source>
</evidence>
<dbReference type="Proteomes" id="UP001054945">
    <property type="component" value="Unassembled WGS sequence"/>
</dbReference>
<dbReference type="EMBL" id="BPLR01002997">
    <property type="protein sequence ID" value="GIX80060.1"/>
    <property type="molecule type" value="Genomic_DNA"/>
</dbReference>
<dbReference type="SUPFAM" id="SSF56672">
    <property type="entry name" value="DNA/RNA polymerases"/>
    <property type="match status" value="1"/>
</dbReference>
<dbReference type="GO" id="GO:0003964">
    <property type="term" value="F:RNA-directed DNA polymerase activity"/>
    <property type="evidence" value="ECO:0007669"/>
    <property type="project" value="UniProtKB-KW"/>
</dbReference>
<evidence type="ECO:0000256" key="8">
    <source>
        <dbReference type="ARBA" id="ARBA00022918"/>
    </source>
</evidence>
<keyword evidence="1" id="KW-0645">Protease</keyword>
<dbReference type="Gene3D" id="3.30.70.270">
    <property type="match status" value="1"/>
</dbReference>
<evidence type="ECO:0000313" key="11">
    <source>
        <dbReference type="Proteomes" id="UP001054945"/>
    </source>
</evidence>
<feature type="domain" description="Reverse transcriptase RNase H-like" evidence="9">
    <location>
        <begin position="81"/>
        <end position="164"/>
    </location>
</feature>
<keyword evidence="7" id="KW-0378">Hydrolase</keyword>
<dbReference type="PANTHER" id="PTHR33064">
    <property type="entry name" value="POL PROTEIN"/>
    <property type="match status" value="1"/>
</dbReference>
<evidence type="ECO:0000256" key="3">
    <source>
        <dbReference type="ARBA" id="ARBA00022695"/>
    </source>
</evidence>
<evidence type="ECO:0000313" key="10">
    <source>
        <dbReference type="EMBL" id="GIX80060.1"/>
    </source>
</evidence>
<dbReference type="InterPro" id="IPR043502">
    <property type="entry name" value="DNA/RNA_pol_sf"/>
</dbReference>
<dbReference type="GO" id="GO:0004519">
    <property type="term" value="F:endonuclease activity"/>
    <property type="evidence" value="ECO:0007669"/>
    <property type="project" value="UniProtKB-KW"/>
</dbReference>
<keyword evidence="6" id="KW-0255">Endonuclease</keyword>
<gene>
    <name evidence="10" type="primary">EVAR_70487_1</name>
    <name evidence="10" type="ORF">CEXT_412871</name>
</gene>
<keyword evidence="8" id="KW-0695">RNA-directed DNA polymerase</keyword>
<evidence type="ECO:0000259" key="9">
    <source>
        <dbReference type="Pfam" id="PF17917"/>
    </source>
</evidence>
<keyword evidence="2" id="KW-0808">Transferase</keyword>
<dbReference type="AlphaFoldDB" id="A0AAV4N8C3"/>
<keyword evidence="4" id="KW-0540">Nuclease</keyword>
<reference evidence="10 11" key="1">
    <citation type="submission" date="2021-06" db="EMBL/GenBank/DDBJ databases">
        <title>Caerostris extrusa draft genome.</title>
        <authorList>
            <person name="Kono N."/>
            <person name="Arakawa K."/>
        </authorList>
    </citation>
    <scope>NUCLEOTIDE SEQUENCE [LARGE SCALE GENOMIC DNA]</scope>
</reference>
<dbReference type="InterPro" id="IPR051320">
    <property type="entry name" value="Viral_Replic_Matur_Polypro"/>
</dbReference>
<sequence>MQSVPEHPSATSLLKFLGMINFYHRCIPNCTKLQQLLISLLSGKSKNSNISLLLLLEDSNNAFRNLKNALYHVTYACPSLNAPISLTFDASDAAIGAVIHKVEHGKILALSFFSCSLTDSQRRYWAHDRKLLSAYTAIKLFRYILEERSFIIYMDHKPFTFTFNKL</sequence>
<accession>A0AAV4N8C3</accession>
<proteinExistence type="predicted"/>
<dbReference type="PANTHER" id="PTHR33064:SF37">
    <property type="entry name" value="RIBONUCLEASE H"/>
    <property type="match status" value="1"/>
</dbReference>
<evidence type="ECO:0000256" key="6">
    <source>
        <dbReference type="ARBA" id="ARBA00022759"/>
    </source>
</evidence>
<comment type="caution">
    <text evidence="10">The sequence shown here is derived from an EMBL/GenBank/DDBJ whole genome shotgun (WGS) entry which is preliminary data.</text>
</comment>
<keyword evidence="11" id="KW-1185">Reference proteome</keyword>
<dbReference type="GO" id="GO:0006508">
    <property type="term" value="P:proteolysis"/>
    <property type="evidence" value="ECO:0007669"/>
    <property type="project" value="UniProtKB-KW"/>
</dbReference>
<protein>
    <recommendedName>
        <fullName evidence="9">Reverse transcriptase RNase H-like domain-containing protein</fullName>
    </recommendedName>
</protein>
<keyword evidence="3" id="KW-0548">Nucleotidyltransferase</keyword>
<evidence type="ECO:0000256" key="4">
    <source>
        <dbReference type="ARBA" id="ARBA00022722"/>
    </source>
</evidence>
<dbReference type="Pfam" id="PF17917">
    <property type="entry name" value="RT_RNaseH"/>
    <property type="match status" value="1"/>
</dbReference>
<organism evidence="10 11">
    <name type="scientific">Caerostris extrusa</name>
    <name type="common">Bark spider</name>
    <name type="synonym">Caerostris bankana</name>
    <dbReference type="NCBI Taxonomy" id="172846"/>
    <lineage>
        <taxon>Eukaryota</taxon>
        <taxon>Metazoa</taxon>
        <taxon>Ecdysozoa</taxon>
        <taxon>Arthropoda</taxon>
        <taxon>Chelicerata</taxon>
        <taxon>Arachnida</taxon>
        <taxon>Araneae</taxon>
        <taxon>Araneomorphae</taxon>
        <taxon>Entelegynae</taxon>
        <taxon>Araneoidea</taxon>
        <taxon>Araneidae</taxon>
        <taxon>Caerostris</taxon>
    </lineage>
</organism>
<dbReference type="InterPro" id="IPR043128">
    <property type="entry name" value="Rev_trsase/Diguanyl_cyclase"/>
</dbReference>